<feature type="region of interest" description="Disordered" evidence="1">
    <location>
        <begin position="29"/>
        <end position="53"/>
    </location>
</feature>
<reference evidence="2" key="1">
    <citation type="journal article" date="2022" name="Int. J. Mol. Sci.">
        <title>Draft Genome of Tanacetum Coccineum: Genomic Comparison of Closely Related Tanacetum-Family Plants.</title>
        <authorList>
            <person name="Yamashiro T."/>
            <person name="Shiraishi A."/>
            <person name="Nakayama K."/>
            <person name="Satake H."/>
        </authorList>
    </citation>
    <scope>NUCLEOTIDE SEQUENCE</scope>
</reference>
<comment type="caution">
    <text evidence="2">The sequence shown here is derived from an EMBL/GenBank/DDBJ whole genome shotgun (WGS) entry which is preliminary data.</text>
</comment>
<evidence type="ECO:0000313" key="2">
    <source>
        <dbReference type="EMBL" id="GJS85125.1"/>
    </source>
</evidence>
<dbReference type="Proteomes" id="UP001151760">
    <property type="component" value="Unassembled WGS sequence"/>
</dbReference>
<evidence type="ECO:0000256" key="1">
    <source>
        <dbReference type="SAM" id="MobiDB-lite"/>
    </source>
</evidence>
<keyword evidence="3" id="KW-1185">Reference proteome</keyword>
<organism evidence="2 3">
    <name type="scientific">Tanacetum coccineum</name>
    <dbReference type="NCBI Taxonomy" id="301880"/>
    <lineage>
        <taxon>Eukaryota</taxon>
        <taxon>Viridiplantae</taxon>
        <taxon>Streptophyta</taxon>
        <taxon>Embryophyta</taxon>
        <taxon>Tracheophyta</taxon>
        <taxon>Spermatophyta</taxon>
        <taxon>Magnoliopsida</taxon>
        <taxon>eudicotyledons</taxon>
        <taxon>Gunneridae</taxon>
        <taxon>Pentapetalae</taxon>
        <taxon>asterids</taxon>
        <taxon>campanulids</taxon>
        <taxon>Asterales</taxon>
        <taxon>Asteraceae</taxon>
        <taxon>Asteroideae</taxon>
        <taxon>Anthemideae</taxon>
        <taxon>Anthemidinae</taxon>
        <taxon>Tanacetum</taxon>
    </lineage>
</organism>
<gene>
    <name evidence="2" type="ORF">Tco_0751666</name>
</gene>
<evidence type="ECO:0000313" key="3">
    <source>
        <dbReference type="Proteomes" id="UP001151760"/>
    </source>
</evidence>
<name>A0ABQ4Z4V6_9ASTR</name>
<proteinExistence type="predicted"/>
<protein>
    <submittedName>
        <fullName evidence="2">Uncharacterized protein</fullName>
    </submittedName>
</protein>
<accession>A0ABQ4Z4V6</accession>
<reference evidence="2" key="2">
    <citation type="submission" date="2022-01" db="EMBL/GenBank/DDBJ databases">
        <authorList>
            <person name="Yamashiro T."/>
            <person name="Shiraishi A."/>
            <person name="Satake H."/>
            <person name="Nakayama K."/>
        </authorList>
    </citation>
    <scope>NUCLEOTIDE SEQUENCE</scope>
</reference>
<sequence length="182" mass="20314">MFQLLIDEYFNRLPHAILTDPVAISAPRAVDPAGSPSSTTIDQDVPSASTSPTNQEIQSQAIHQGVEEQIHGHQNVQFDNAPLLHNLSLDSSSQEITLQVVISLNLHHLNQSFDTLTKLTKNHPLENVTGDPSRQVLTKNHPFDDILKQMIRFYSVGNGLVEIYYLKGRIMVVILHVSYVNN</sequence>
<feature type="compositionally biased region" description="Polar residues" evidence="1">
    <location>
        <begin position="35"/>
        <end position="53"/>
    </location>
</feature>
<dbReference type="EMBL" id="BQNB010011027">
    <property type="protein sequence ID" value="GJS85125.1"/>
    <property type="molecule type" value="Genomic_DNA"/>
</dbReference>